<reference evidence="3 4" key="1">
    <citation type="submission" date="2020-02" db="EMBL/GenBank/DDBJ databases">
        <authorList>
            <person name="Ferguson B K."/>
        </authorList>
    </citation>
    <scope>NUCLEOTIDE SEQUENCE [LARGE SCALE GENOMIC DNA]</scope>
</reference>
<feature type="transmembrane region" description="Helical" evidence="2">
    <location>
        <begin position="250"/>
        <end position="270"/>
    </location>
</feature>
<dbReference type="OrthoDB" id="2272012at2759"/>
<keyword evidence="2" id="KW-0812">Transmembrane</keyword>
<feature type="region of interest" description="Disordered" evidence="1">
    <location>
        <begin position="1"/>
        <end position="94"/>
    </location>
</feature>
<keyword evidence="2" id="KW-1133">Transmembrane helix</keyword>
<feature type="compositionally biased region" description="Polar residues" evidence="1">
    <location>
        <begin position="39"/>
        <end position="50"/>
    </location>
</feature>
<organism evidence="3 4">
    <name type="scientific">Nesidiocoris tenuis</name>
    <dbReference type="NCBI Taxonomy" id="355587"/>
    <lineage>
        <taxon>Eukaryota</taxon>
        <taxon>Metazoa</taxon>
        <taxon>Ecdysozoa</taxon>
        <taxon>Arthropoda</taxon>
        <taxon>Hexapoda</taxon>
        <taxon>Insecta</taxon>
        <taxon>Pterygota</taxon>
        <taxon>Neoptera</taxon>
        <taxon>Paraneoptera</taxon>
        <taxon>Hemiptera</taxon>
        <taxon>Heteroptera</taxon>
        <taxon>Panheteroptera</taxon>
        <taxon>Cimicomorpha</taxon>
        <taxon>Miridae</taxon>
        <taxon>Dicyphina</taxon>
        <taxon>Nesidiocoris</taxon>
    </lineage>
</organism>
<feature type="region of interest" description="Disordered" evidence="1">
    <location>
        <begin position="122"/>
        <end position="165"/>
    </location>
</feature>
<keyword evidence="4" id="KW-1185">Reference proteome</keyword>
<protein>
    <submittedName>
        <fullName evidence="3">Uncharacterized protein</fullName>
    </submittedName>
</protein>
<evidence type="ECO:0000256" key="2">
    <source>
        <dbReference type="SAM" id="Phobius"/>
    </source>
</evidence>
<feature type="compositionally biased region" description="Basic and acidic residues" evidence="1">
    <location>
        <begin position="1"/>
        <end position="10"/>
    </location>
</feature>
<evidence type="ECO:0000256" key="1">
    <source>
        <dbReference type="SAM" id="MobiDB-lite"/>
    </source>
</evidence>
<dbReference type="AlphaFoldDB" id="A0A6H5H327"/>
<evidence type="ECO:0000313" key="3">
    <source>
        <dbReference type="EMBL" id="CAB0011534.1"/>
    </source>
</evidence>
<feature type="compositionally biased region" description="Polar residues" evidence="1">
    <location>
        <begin position="77"/>
        <end position="94"/>
    </location>
</feature>
<accession>A0A6H5H327</accession>
<sequence>MNLCNRHDDTLEGSGEGSMLSPHRSYPTAESPVPGGASGASTPQPSSPQTLADKLGVHPSGSEQPVSPEKTEKPACTPNQNASTEPSSSEVHVATSTAEMALVDPSEVVISSRDVLTAEPVLTPLGQKKNHTHGWDPTASTPTTRAQEPIQNQPPPPRQRRKHTRQWIPPLSRDRQPICLTTRALPSVEHQVAGLCEKFYTYFYTIRSIIAKNCYLRIAGKSFPYPTYWLTNKISEALGPILTNQDMTNFLYLFLVCITAPFILLSNFLWSWYIMYTGLCVVPCNLGHGLTRLPAAAIKNTTKIYCKKHNKQNLTVNESE</sequence>
<proteinExistence type="predicted"/>
<dbReference type="Proteomes" id="UP000479000">
    <property type="component" value="Unassembled WGS sequence"/>
</dbReference>
<name>A0A6H5H327_9HEMI</name>
<keyword evidence="2" id="KW-0472">Membrane</keyword>
<gene>
    <name evidence="3" type="ORF">NTEN_LOCUS16464</name>
</gene>
<dbReference type="EMBL" id="CADCXU010024219">
    <property type="protein sequence ID" value="CAB0011534.1"/>
    <property type="molecule type" value="Genomic_DNA"/>
</dbReference>
<evidence type="ECO:0000313" key="4">
    <source>
        <dbReference type="Proteomes" id="UP000479000"/>
    </source>
</evidence>